<evidence type="ECO:0000313" key="3">
    <source>
        <dbReference type="Proteomes" id="UP000321820"/>
    </source>
</evidence>
<dbReference type="Gene3D" id="3.30.70.1290">
    <property type="entry name" value="Transposase IS200-like"/>
    <property type="match status" value="1"/>
</dbReference>
<organism evidence="2 3">
    <name type="scientific">Terriglobus albidus</name>
    <dbReference type="NCBI Taxonomy" id="1592106"/>
    <lineage>
        <taxon>Bacteria</taxon>
        <taxon>Pseudomonadati</taxon>
        <taxon>Acidobacteriota</taxon>
        <taxon>Terriglobia</taxon>
        <taxon>Terriglobales</taxon>
        <taxon>Acidobacteriaceae</taxon>
        <taxon>Terriglobus</taxon>
    </lineage>
</organism>
<dbReference type="PANTHER" id="PTHR34322">
    <property type="entry name" value="TRANSPOSASE, Y1_TNP DOMAIN-CONTAINING"/>
    <property type="match status" value="1"/>
</dbReference>
<dbReference type="Proteomes" id="UP000321820">
    <property type="component" value="Chromosome"/>
</dbReference>
<reference evidence="2 3" key="1">
    <citation type="submission" date="2019-08" db="EMBL/GenBank/DDBJ databases">
        <title>Complete genome sequence of Terriglobus albidus strain ORNL.</title>
        <authorList>
            <person name="Podar M."/>
        </authorList>
    </citation>
    <scope>NUCLEOTIDE SEQUENCE [LARGE SCALE GENOMIC DNA]</scope>
    <source>
        <strain evidence="2 3">ORNL</strain>
    </source>
</reference>
<keyword evidence="3" id="KW-1185">Reference proteome</keyword>
<dbReference type="InterPro" id="IPR036515">
    <property type="entry name" value="Transposase_17_sf"/>
</dbReference>
<dbReference type="GO" id="GO:0003677">
    <property type="term" value="F:DNA binding"/>
    <property type="evidence" value="ECO:0007669"/>
    <property type="project" value="InterPro"/>
</dbReference>
<dbReference type="SUPFAM" id="SSF143422">
    <property type="entry name" value="Transposase IS200-like"/>
    <property type="match status" value="1"/>
</dbReference>
<accession>A0A5B9E852</accession>
<dbReference type="OrthoDB" id="9794403at2"/>
<dbReference type="SMART" id="SM01321">
    <property type="entry name" value="Y1_Tnp"/>
    <property type="match status" value="1"/>
</dbReference>
<feature type="domain" description="Transposase IS200-like" evidence="1">
    <location>
        <begin position="10"/>
        <end position="120"/>
    </location>
</feature>
<dbReference type="Pfam" id="PF01797">
    <property type="entry name" value="Y1_Tnp"/>
    <property type="match status" value="1"/>
</dbReference>
<dbReference type="AlphaFoldDB" id="A0A5B9E852"/>
<protein>
    <submittedName>
        <fullName evidence="2">Transposase</fullName>
    </submittedName>
</protein>
<evidence type="ECO:0000259" key="1">
    <source>
        <dbReference type="SMART" id="SM01321"/>
    </source>
</evidence>
<name>A0A5B9E852_9BACT</name>
<gene>
    <name evidence="2" type="ORF">FTW19_04545</name>
</gene>
<dbReference type="EMBL" id="CP042806">
    <property type="protein sequence ID" value="QEE27345.1"/>
    <property type="molecule type" value="Genomic_DNA"/>
</dbReference>
<proteinExistence type="predicted"/>
<dbReference type="NCBIfam" id="NF047646">
    <property type="entry name" value="REP_Tyr_transpos"/>
    <property type="match status" value="1"/>
</dbReference>
<dbReference type="PROSITE" id="PS51257">
    <property type="entry name" value="PROKAR_LIPOPROTEIN"/>
    <property type="match status" value="1"/>
</dbReference>
<dbReference type="KEGG" id="talb:FTW19_04545"/>
<dbReference type="PANTHER" id="PTHR34322:SF2">
    <property type="entry name" value="TRANSPOSASE IS200-LIKE DOMAIN-CONTAINING PROTEIN"/>
    <property type="match status" value="1"/>
</dbReference>
<dbReference type="RefSeq" id="WP_147646538.1">
    <property type="nucleotide sequence ID" value="NZ_CP042806.1"/>
</dbReference>
<evidence type="ECO:0000313" key="2">
    <source>
        <dbReference type="EMBL" id="QEE27345.1"/>
    </source>
</evidence>
<dbReference type="InterPro" id="IPR002686">
    <property type="entry name" value="Transposase_17"/>
</dbReference>
<dbReference type="GO" id="GO:0004803">
    <property type="term" value="F:transposase activity"/>
    <property type="evidence" value="ECO:0007669"/>
    <property type="project" value="InterPro"/>
</dbReference>
<dbReference type="GO" id="GO:0006313">
    <property type="term" value="P:DNA transposition"/>
    <property type="evidence" value="ECO:0007669"/>
    <property type="project" value="InterPro"/>
</dbReference>
<sequence>MPKGLKRFQNFGHIHFVTFSCYQRRPYLSTSQSRDLFVRTLEQTRQRYLLPVHGYVVMPEHVHLLLGEPPEHPLSIAIKALKLSVSKQSQERPFWQHRYYDFNVLTTVKVKEKLHYMHQNPVERGLVPLAELWKWSSYDFYTIRTELPVKIS</sequence>